<dbReference type="EMBL" id="CAADFZ010000002">
    <property type="protein sequence ID" value="VFK58202.1"/>
    <property type="molecule type" value="Genomic_DNA"/>
</dbReference>
<evidence type="ECO:0000313" key="2">
    <source>
        <dbReference type="EMBL" id="VFK68311.1"/>
    </source>
</evidence>
<protein>
    <submittedName>
        <fullName evidence="2">Uncharacterized protein</fullName>
    </submittedName>
</protein>
<proteinExistence type="predicted"/>
<accession>A0A451AQH5</accession>
<evidence type="ECO:0000313" key="1">
    <source>
        <dbReference type="EMBL" id="VFK58202.1"/>
    </source>
</evidence>
<name>A0A451AQH5_9GAMM</name>
<reference evidence="2" key="1">
    <citation type="submission" date="2019-02" db="EMBL/GenBank/DDBJ databases">
        <authorList>
            <person name="Gruber-Vodicka R. H."/>
            <person name="Seah K. B. B."/>
        </authorList>
    </citation>
    <scope>NUCLEOTIDE SEQUENCE</scope>
    <source>
        <strain evidence="2">BECK_BY19</strain>
        <strain evidence="1">BECK_BY8</strain>
    </source>
</reference>
<dbReference type="AlphaFoldDB" id="A0A451AQH5"/>
<gene>
    <name evidence="1" type="ORF">BECKUNK1418G_GA0071005_100245</name>
    <name evidence="2" type="ORF">BECKUNK1418H_GA0071006_100145</name>
</gene>
<dbReference type="EMBL" id="CAADGD010000001">
    <property type="protein sequence ID" value="VFK68311.1"/>
    <property type="molecule type" value="Genomic_DNA"/>
</dbReference>
<sequence>MLAQTVTLMKSIVLTAQVKKKTLVGYDGATCVQDAEVFGVAQEDGEIGDRIDVAVKGEIECLLWGSTDSNVSVGVLLRCGADGMAALALRSDITTKHVFAHLREKEDPIDTDSDWGPALVLMD</sequence>
<organism evidence="2">
    <name type="scientific">Candidatus Kentrum sp. UNK</name>
    <dbReference type="NCBI Taxonomy" id="2126344"/>
    <lineage>
        <taxon>Bacteria</taxon>
        <taxon>Pseudomonadati</taxon>
        <taxon>Pseudomonadota</taxon>
        <taxon>Gammaproteobacteria</taxon>
        <taxon>Candidatus Kentrum</taxon>
    </lineage>
</organism>